<dbReference type="InterPro" id="IPR014026">
    <property type="entry name" value="UDP-Glc/GDP-Man_DH_dimer"/>
</dbReference>
<dbReference type="Gene3D" id="1.20.5.100">
    <property type="entry name" value="Cytochrome c1, transmembrane anchor, C-terminal"/>
    <property type="match status" value="1"/>
</dbReference>
<evidence type="ECO:0000313" key="5">
    <source>
        <dbReference type="EMBL" id="MCL1126188.1"/>
    </source>
</evidence>
<keyword evidence="1 5" id="KW-0560">Oxidoreductase</keyword>
<keyword evidence="6" id="KW-1185">Reference proteome</keyword>
<dbReference type="Pfam" id="PF03721">
    <property type="entry name" value="UDPG_MGDP_dh_N"/>
    <property type="match status" value="1"/>
</dbReference>
<comment type="similarity">
    <text evidence="3">Belongs to the UDP-glucose/GDP-mannose dehydrogenase family.</text>
</comment>
<dbReference type="Gene3D" id="3.40.50.720">
    <property type="entry name" value="NAD(P)-binding Rossmann-like Domain"/>
    <property type="match status" value="2"/>
</dbReference>
<evidence type="ECO:0000313" key="6">
    <source>
        <dbReference type="Proteomes" id="UP001203423"/>
    </source>
</evidence>
<dbReference type="SUPFAM" id="SSF48179">
    <property type="entry name" value="6-phosphogluconate dehydrogenase C-terminal domain-like"/>
    <property type="match status" value="1"/>
</dbReference>
<evidence type="ECO:0000256" key="2">
    <source>
        <dbReference type="ARBA" id="ARBA00023027"/>
    </source>
</evidence>
<dbReference type="NCBIfam" id="TIGR03026">
    <property type="entry name" value="NDP-sugDHase"/>
    <property type="match status" value="1"/>
</dbReference>
<name>A0ABT0LER3_9GAMM</name>
<dbReference type="InterPro" id="IPR014027">
    <property type="entry name" value="UDP-Glc/GDP-Man_DH_C"/>
</dbReference>
<dbReference type="InterPro" id="IPR008927">
    <property type="entry name" value="6-PGluconate_DH-like_C_sf"/>
</dbReference>
<dbReference type="EMBL" id="JAKIKS010000077">
    <property type="protein sequence ID" value="MCL1126188.1"/>
    <property type="molecule type" value="Genomic_DNA"/>
</dbReference>
<dbReference type="Pfam" id="PF03720">
    <property type="entry name" value="UDPG_MGDP_dh_C"/>
    <property type="match status" value="1"/>
</dbReference>
<dbReference type="InterPro" id="IPR036220">
    <property type="entry name" value="UDP-Glc/GDP-Man_DH_C_sf"/>
</dbReference>
<dbReference type="PIRSF" id="PIRSF500136">
    <property type="entry name" value="UDP_ManNAc_DH"/>
    <property type="match status" value="1"/>
</dbReference>
<keyword evidence="2" id="KW-0520">NAD</keyword>
<dbReference type="SUPFAM" id="SSF51735">
    <property type="entry name" value="NAD(P)-binding Rossmann-fold domains"/>
    <property type="match status" value="1"/>
</dbReference>
<dbReference type="InterPro" id="IPR028359">
    <property type="entry name" value="UDP_ManNAc/GlcNAc_DH"/>
</dbReference>
<dbReference type="RefSeq" id="WP_248941578.1">
    <property type="nucleotide sequence ID" value="NZ_JAKIKS010000077.1"/>
</dbReference>
<reference evidence="5 6" key="1">
    <citation type="submission" date="2022-01" db="EMBL/GenBank/DDBJ databases">
        <title>Whole genome-based taxonomy of the Shewanellaceae.</title>
        <authorList>
            <person name="Martin-Rodriguez A.J."/>
        </authorList>
    </citation>
    <scope>NUCLEOTIDE SEQUENCE [LARGE SCALE GENOMIC DNA]</scope>
    <source>
        <strain evidence="5 6">DSM 17177</strain>
    </source>
</reference>
<evidence type="ECO:0000259" key="4">
    <source>
        <dbReference type="SMART" id="SM00984"/>
    </source>
</evidence>
<dbReference type="InterPro" id="IPR001732">
    <property type="entry name" value="UDP-Glc/GDP-Man_DH_N"/>
</dbReference>
<sequence>MKIETISVIGLGYIGLPTAAVIANNGIRVKGIDINQTTVNTINQGKIHIIEPGLETLVKHVVTDGYLSAHTQTQAADAFIIAVPTPFIGDNHQPDLTYIETAANALAPQLKKGNLVVLESTSPIGATEKMAAWLQAARPDLSFPHTCMKEDTPDVLIAHCPERVLPGQVIRELVENDRIIGGMDNASTQAATALYQTFVKQGQCIATNARTAEMAKLTENASRDVQIAFANELSMICDKQDIDVWELIKLANLHPRVNILQPGAGVGGHCIAVDPWFIVNQNPDEAKLIHQARKTNELKPKWVINKIEEACKSIDNPTIACLGLSFKPDIDDLRESPALNITQALALKGYKVLAVEPHIQNLPEKFNSLENIQLVSLETALEKADVITVLVKHKAFIRYPFEQENVLDFVNI</sequence>
<proteinExistence type="inferred from homology"/>
<protein>
    <submittedName>
        <fullName evidence="5">UDP-N-acetyl-D-mannosamine dehydrogenase</fullName>
        <ecNumber evidence="5">1.1.1.336</ecNumber>
    </submittedName>
</protein>
<dbReference type="PANTHER" id="PTHR43491">
    <property type="entry name" value="UDP-N-ACETYL-D-MANNOSAMINE DEHYDROGENASE"/>
    <property type="match status" value="1"/>
</dbReference>
<dbReference type="InterPro" id="IPR036291">
    <property type="entry name" value="NAD(P)-bd_dom_sf"/>
</dbReference>
<dbReference type="Proteomes" id="UP001203423">
    <property type="component" value="Unassembled WGS sequence"/>
</dbReference>
<dbReference type="EC" id="1.1.1.336" evidence="5"/>
<dbReference type="NCBIfam" id="NF008286">
    <property type="entry name" value="PRK11064.1"/>
    <property type="match status" value="1"/>
</dbReference>
<evidence type="ECO:0000256" key="1">
    <source>
        <dbReference type="ARBA" id="ARBA00023002"/>
    </source>
</evidence>
<feature type="domain" description="UDP-glucose/GDP-mannose dehydrogenase C-terminal" evidence="4">
    <location>
        <begin position="320"/>
        <end position="409"/>
    </location>
</feature>
<dbReference type="SUPFAM" id="SSF52413">
    <property type="entry name" value="UDP-glucose/GDP-mannose dehydrogenase C-terminal domain"/>
    <property type="match status" value="1"/>
</dbReference>
<organism evidence="5 6">
    <name type="scientific">Shewanella surugensis</name>
    <dbReference type="NCBI Taxonomy" id="212020"/>
    <lineage>
        <taxon>Bacteria</taxon>
        <taxon>Pseudomonadati</taxon>
        <taxon>Pseudomonadota</taxon>
        <taxon>Gammaproteobacteria</taxon>
        <taxon>Alteromonadales</taxon>
        <taxon>Shewanellaceae</taxon>
        <taxon>Shewanella</taxon>
    </lineage>
</organism>
<dbReference type="PIRSF" id="PIRSF000124">
    <property type="entry name" value="UDPglc_GDPman_dh"/>
    <property type="match status" value="1"/>
</dbReference>
<gene>
    <name evidence="5" type="primary">wecC</name>
    <name evidence="5" type="ORF">L2764_17315</name>
</gene>
<evidence type="ECO:0000256" key="3">
    <source>
        <dbReference type="PIRNR" id="PIRNR000124"/>
    </source>
</evidence>
<dbReference type="GO" id="GO:0089714">
    <property type="term" value="F:UDP-N-acetyl-D-mannosamine dehydrogenase activity"/>
    <property type="evidence" value="ECO:0007669"/>
    <property type="project" value="UniProtKB-EC"/>
</dbReference>
<dbReference type="InterPro" id="IPR017476">
    <property type="entry name" value="UDP-Glc/GDP-Man"/>
</dbReference>
<dbReference type="PANTHER" id="PTHR43491:SF1">
    <property type="entry name" value="UDP-N-ACETYL-D-MANNOSAMINE DEHYDROGENASE"/>
    <property type="match status" value="1"/>
</dbReference>
<accession>A0ABT0LER3</accession>
<dbReference type="SMART" id="SM00984">
    <property type="entry name" value="UDPG_MGDP_dh_C"/>
    <property type="match status" value="1"/>
</dbReference>
<comment type="caution">
    <text evidence="5">The sequence shown here is derived from an EMBL/GenBank/DDBJ whole genome shotgun (WGS) entry which is preliminary data.</text>
</comment>
<dbReference type="Pfam" id="PF00984">
    <property type="entry name" value="UDPG_MGDP_dh"/>
    <property type="match status" value="1"/>
</dbReference>